<name>A0AAQ3TFW7_PASNO</name>
<dbReference type="EMBL" id="CP144748">
    <property type="protein sequence ID" value="WVZ72346.1"/>
    <property type="molecule type" value="Genomic_DNA"/>
</dbReference>
<dbReference type="AlphaFoldDB" id="A0AAQ3TFW7"/>
<evidence type="ECO:0000256" key="1">
    <source>
        <dbReference type="SAM" id="MobiDB-lite"/>
    </source>
</evidence>
<sequence>MEALAGCSSNAALAQESGAPVLATVFFRLDQSPKGAQEPLQGFFAFAMSPMFYTSATAPRVDAAAWTTEGLGAVAGSRRPRDARGGERAGCRRGQPPAWGCARWRVRAAAAGSRWPGMRELEGAWGAAAPAAPSSSSPPTPASLPRPFRSPSPAIPSCRSCSCSGLRWGRGAPWPGWGHGGSRGRSTPAEEAMGGAARAWRSERRKRRCHDVRD</sequence>
<feature type="region of interest" description="Disordered" evidence="1">
    <location>
        <begin position="172"/>
        <end position="214"/>
    </location>
</feature>
<evidence type="ECO:0000313" key="3">
    <source>
        <dbReference type="Proteomes" id="UP001341281"/>
    </source>
</evidence>
<feature type="compositionally biased region" description="Pro residues" evidence="1">
    <location>
        <begin position="136"/>
        <end position="154"/>
    </location>
</feature>
<accession>A0AAQ3TFW7</accession>
<gene>
    <name evidence="2" type="ORF">U9M48_020821</name>
</gene>
<keyword evidence="3" id="KW-1185">Reference proteome</keyword>
<reference evidence="2 3" key="1">
    <citation type="submission" date="2024-02" db="EMBL/GenBank/DDBJ databases">
        <title>High-quality chromosome-scale genome assembly of Pensacola bahiagrass (Paspalum notatum Flugge var. saurae).</title>
        <authorList>
            <person name="Vega J.M."/>
            <person name="Podio M."/>
            <person name="Orjuela J."/>
            <person name="Siena L.A."/>
            <person name="Pessino S.C."/>
            <person name="Combes M.C."/>
            <person name="Mariac C."/>
            <person name="Albertini E."/>
            <person name="Pupilli F."/>
            <person name="Ortiz J.P.A."/>
            <person name="Leblanc O."/>
        </authorList>
    </citation>
    <scope>NUCLEOTIDE SEQUENCE [LARGE SCALE GENOMIC DNA]</scope>
    <source>
        <strain evidence="2">R1</strain>
        <tissue evidence="2">Leaf</tissue>
    </source>
</reference>
<dbReference type="Proteomes" id="UP001341281">
    <property type="component" value="Chromosome 04"/>
</dbReference>
<protein>
    <submittedName>
        <fullName evidence="2">Uncharacterized protein</fullName>
    </submittedName>
</protein>
<feature type="compositionally biased region" description="Basic residues" evidence="1">
    <location>
        <begin position="203"/>
        <end position="214"/>
    </location>
</feature>
<organism evidence="2 3">
    <name type="scientific">Paspalum notatum var. saurae</name>
    <dbReference type="NCBI Taxonomy" id="547442"/>
    <lineage>
        <taxon>Eukaryota</taxon>
        <taxon>Viridiplantae</taxon>
        <taxon>Streptophyta</taxon>
        <taxon>Embryophyta</taxon>
        <taxon>Tracheophyta</taxon>
        <taxon>Spermatophyta</taxon>
        <taxon>Magnoliopsida</taxon>
        <taxon>Liliopsida</taxon>
        <taxon>Poales</taxon>
        <taxon>Poaceae</taxon>
        <taxon>PACMAD clade</taxon>
        <taxon>Panicoideae</taxon>
        <taxon>Andropogonodae</taxon>
        <taxon>Paspaleae</taxon>
        <taxon>Paspalinae</taxon>
        <taxon>Paspalum</taxon>
    </lineage>
</organism>
<feature type="region of interest" description="Disordered" evidence="1">
    <location>
        <begin position="126"/>
        <end position="155"/>
    </location>
</feature>
<evidence type="ECO:0000313" key="2">
    <source>
        <dbReference type="EMBL" id="WVZ72346.1"/>
    </source>
</evidence>
<proteinExistence type="predicted"/>